<feature type="domain" description="Methyltransferase small" evidence="5">
    <location>
        <begin position="14"/>
        <end position="104"/>
    </location>
</feature>
<dbReference type="Gene3D" id="3.40.50.150">
    <property type="entry name" value="Vaccinia Virus protein VP39"/>
    <property type="match status" value="1"/>
</dbReference>
<dbReference type="PANTHER" id="PTHR45875">
    <property type="entry name" value="METHYLTRANSFERASE N6AMT1"/>
    <property type="match status" value="1"/>
</dbReference>
<evidence type="ECO:0000256" key="4">
    <source>
        <dbReference type="ARBA" id="ARBA00022691"/>
    </source>
</evidence>
<dbReference type="NCBIfam" id="TIGR00537">
    <property type="entry name" value="hemK_rel_arch"/>
    <property type="match status" value="1"/>
</dbReference>
<dbReference type="CDD" id="cd02440">
    <property type="entry name" value="AdoMet_MTases"/>
    <property type="match status" value="1"/>
</dbReference>
<keyword evidence="4" id="KW-0949">S-adenosyl-L-methionine</keyword>
<dbReference type="InterPro" id="IPR029063">
    <property type="entry name" value="SAM-dependent_MTases_sf"/>
</dbReference>
<dbReference type="EC" id="2.1.1.-" evidence="6"/>
<gene>
    <name evidence="6" type="ORF">ACFFVI_07405</name>
</gene>
<evidence type="ECO:0000259" key="5">
    <source>
        <dbReference type="Pfam" id="PF05175"/>
    </source>
</evidence>
<keyword evidence="7" id="KW-1185">Reference proteome</keyword>
<dbReference type="RefSeq" id="WP_380136115.1">
    <property type="nucleotide sequence ID" value="NZ_JBHLUI010000003.1"/>
</dbReference>
<evidence type="ECO:0000313" key="7">
    <source>
        <dbReference type="Proteomes" id="UP001589748"/>
    </source>
</evidence>
<dbReference type="InterPro" id="IPR007848">
    <property type="entry name" value="Small_mtfrase_dom"/>
</dbReference>
<dbReference type="InterPro" id="IPR002052">
    <property type="entry name" value="DNA_methylase_N6_adenine_CS"/>
</dbReference>
<protein>
    <submittedName>
        <fullName evidence="6">HemK2/MTQ2 family protein methyltransferase</fullName>
        <ecNumber evidence="6">2.1.1.-</ecNumber>
    </submittedName>
</protein>
<keyword evidence="3 6" id="KW-0808">Transferase</keyword>
<dbReference type="PANTHER" id="PTHR45875:SF1">
    <property type="entry name" value="METHYLTRANSFERASE N6AMT1"/>
    <property type="match status" value="1"/>
</dbReference>
<dbReference type="SUPFAM" id="SSF53335">
    <property type="entry name" value="S-adenosyl-L-methionine-dependent methyltransferases"/>
    <property type="match status" value="1"/>
</dbReference>
<proteinExistence type="inferred from homology"/>
<sequence length="214" mass="23532">MLRLPGTYRAQGDTFLLIRALRRSGGAQGCRVLDVGTGGGALALSAVRAGARSVTAVDLSRLSLITTRLNSLLHRARVELRHGDLFDPVRGRRFDLVLANPPYVPSRSDVLPRRGPGRAWDAGRDGRAVIERICDDVAAVLVDGGRLLMVHSALADEDRTVQRLRDRGFRAAVVDRAPEPFGPVMRRRAALLRSRGLLRPDQDHEELVVVEARR</sequence>
<comment type="similarity">
    <text evidence="1">Belongs to the eukaryotic/archaeal PrmC-related family.</text>
</comment>
<evidence type="ECO:0000313" key="6">
    <source>
        <dbReference type="EMBL" id="MFB9376790.1"/>
    </source>
</evidence>
<accession>A0ABV5LRV5</accession>
<dbReference type="Proteomes" id="UP001589748">
    <property type="component" value="Unassembled WGS sequence"/>
</dbReference>
<organism evidence="6 7">
    <name type="scientific">Kineococcus gynurae</name>
    <dbReference type="NCBI Taxonomy" id="452979"/>
    <lineage>
        <taxon>Bacteria</taxon>
        <taxon>Bacillati</taxon>
        <taxon>Actinomycetota</taxon>
        <taxon>Actinomycetes</taxon>
        <taxon>Kineosporiales</taxon>
        <taxon>Kineosporiaceae</taxon>
        <taxon>Kineococcus</taxon>
    </lineage>
</organism>
<evidence type="ECO:0000256" key="2">
    <source>
        <dbReference type="ARBA" id="ARBA00022603"/>
    </source>
</evidence>
<evidence type="ECO:0000256" key="1">
    <source>
        <dbReference type="ARBA" id="ARBA00006149"/>
    </source>
</evidence>
<evidence type="ECO:0000256" key="3">
    <source>
        <dbReference type="ARBA" id="ARBA00022679"/>
    </source>
</evidence>
<dbReference type="Pfam" id="PF05175">
    <property type="entry name" value="MTS"/>
    <property type="match status" value="1"/>
</dbReference>
<name>A0ABV5LRV5_9ACTN</name>
<dbReference type="PROSITE" id="PS00092">
    <property type="entry name" value="N6_MTASE"/>
    <property type="match status" value="1"/>
</dbReference>
<keyword evidence="2 6" id="KW-0489">Methyltransferase</keyword>
<dbReference type="EMBL" id="JBHMDM010000004">
    <property type="protein sequence ID" value="MFB9376790.1"/>
    <property type="molecule type" value="Genomic_DNA"/>
</dbReference>
<dbReference type="GO" id="GO:0008168">
    <property type="term" value="F:methyltransferase activity"/>
    <property type="evidence" value="ECO:0007669"/>
    <property type="project" value="UniProtKB-KW"/>
</dbReference>
<comment type="caution">
    <text evidence="6">The sequence shown here is derived from an EMBL/GenBank/DDBJ whole genome shotgun (WGS) entry which is preliminary data.</text>
</comment>
<dbReference type="InterPro" id="IPR052190">
    <property type="entry name" value="Euk-Arch_PrmC-MTase"/>
</dbReference>
<reference evidence="6 7" key="1">
    <citation type="submission" date="2024-09" db="EMBL/GenBank/DDBJ databases">
        <authorList>
            <person name="Sun Q."/>
            <person name="Mori K."/>
        </authorList>
    </citation>
    <scope>NUCLEOTIDE SEQUENCE [LARGE SCALE GENOMIC DNA]</scope>
    <source>
        <strain evidence="6 7">TISTR 1856</strain>
    </source>
</reference>
<dbReference type="GO" id="GO:0032259">
    <property type="term" value="P:methylation"/>
    <property type="evidence" value="ECO:0007669"/>
    <property type="project" value="UniProtKB-KW"/>
</dbReference>
<dbReference type="InterPro" id="IPR004557">
    <property type="entry name" value="PrmC-related"/>
</dbReference>